<name>Q5YEV2_BIGNA</name>
<feature type="binding site" evidence="9">
    <location>
        <begin position="163"/>
        <end position="164"/>
    </location>
    <ligand>
        <name>GTP</name>
        <dbReference type="ChEBI" id="CHEBI:37565"/>
    </ligand>
</feature>
<dbReference type="HOGENOM" id="CLU_014184_6_0_1"/>
<dbReference type="AlphaFoldDB" id="Q5YEV2"/>
<sequence length="365" mass="42010">MGICASASSPTTAGARISPEQKNGDKHLNDKLTEDKRKDARVHKLLLLGAGESGKSTLFKQLSEIYGNGFKIDDRREFIPVIHSNTIEGMQTLVKASDRLAAKNKKFEITEKKSLDAKASLMRLSAIDDPLTERICEEIRTLWNDKSIKETYKLRGSSYYLGDSAKYFIERAGYTWKKDYCPTLQDLFRSRVRTSGILEMDYVYQKTHFKVFDVGGQRNERKKWIHLFQKVTAVIFVAALSGYNQVLYESKKEKRMMEALRLFEEICNLRWFSSTNIILFLNKSDLFIEMLPSTGLEVCFEDYKGDRSFAVAINFIKTKFEERSKNQIYTHVTNAIDTRNCSYVFNTCQDIIIRKCLEDAGLLMA</sequence>
<dbReference type="PROSITE" id="PS51882">
    <property type="entry name" value="G_ALPHA"/>
    <property type="match status" value="1"/>
</dbReference>
<dbReference type="GO" id="GO:0001664">
    <property type="term" value="F:G protein-coupled receptor binding"/>
    <property type="evidence" value="ECO:0007669"/>
    <property type="project" value="TreeGrafter"/>
</dbReference>
<keyword evidence="8" id="KW-0449">Lipoprotein</keyword>
<feature type="binding site" evidence="10">
    <location>
        <position position="194"/>
    </location>
    <ligand>
        <name>Mg(2+)</name>
        <dbReference type="ChEBI" id="CHEBI:18420"/>
    </ligand>
</feature>
<dbReference type="SMART" id="SM00275">
    <property type="entry name" value="G_alpha"/>
    <property type="match status" value="1"/>
</dbReference>
<keyword evidence="4 10" id="KW-0460">Magnesium</keyword>
<dbReference type="OMA" id="LRIHYVC"/>
<dbReference type="GO" id="GO:0005525">
    <property type="term" value="F:GTP binding"/>
    <property type="evidence" value="ECO:0007669"/>
    <property type="project" value="UniProtKB-KW"/>
</dbReference>
<evidence type="ECO:0000256" key="10">
    <source>
        <dbReference type="PIRSR" id="PIRSR601019-2"/>
    </source>
</evidence>
<keyword evidence="2 10" id="KW-0479">Metal-binding</keyword>
<feature type="binding site" evidence="9">
    <location>
        <position position="335"/>
    </location>
    <ligand>
        <name>GTP</name>
        <dbReference type="ChEBI" id="CHEBI:37565"/>
    </ligand>
</feature>
<evidence type="ECO:0000256" key="2">
    <source>
        <dbReference type="ARBA" id="ARBA00022723"/>
    </source>
</evidence>
<evidence type="ECO:0000256" key="11">
    <source>
        <dbReference type="SAM" id="MobiDB-lite"/>
    </source>
</evidence>
<protein>
    <submittedName>
        <fullName evidence="12">Guanine nucleotide binding-protein G(0) alpha subunit</fullName>
    </submittedName>
</protein>
<dbReference type="GO" id="GO:0005737">
    <property type="term" value="C:cytoplasm"/>
    <property type="evidence" value="ECO:0007669"/>
    <property type="project" value="TreeGrafter"/>
</dbReference>
<dbReference type="GO" id="GO:0003924">
    <property type="term" value="F:GTPase activity"/>
    <property type="evidence" value="ECO:0007669"/>
    <property type="project" value="InterPro"/>
</dbReference>
<evidence type="ECO:0000313" key="12">
    <source>
        <dbReference type="EMBL" id="AAT09061.1"/>
    </source>
</evidence>
<dbReference type="GO" id="GO:0007188">
    <property type="term" value="P:adenylate cyclase-modulating G protein-coupled receptor signaling pathway"/>
    <property type="evidence" value="ECO:0007669"/>
    <property type="project" value="TreeGrafter"/>
</dbReference>
<evidence type="ECO:0000256" key="6">
    <source>
        <dbReference type="ARBA" id="ARBA00023139"/>
    </source>
</evidence>
<feature type="binding site" evidence="10">
    <location>
        <position position="56"/>
    </location>
    <ligand>
        <name>Mg(2+)</name>
        <dbReference type="ChEBI" id="CHEBI:18420"/>
    </ligand>
</feature>
<dbReference type="InterPro" id="IPR027417">
    <property type="entry name" value="P-loop_NTPase"/>
</dbReference>
<dbReference type="GO" id="GO:0005834">
    <property type="term" value="C:heterotrimeric G-protein complex"/>
    <property type="evidence" value="ECO:0007669"/>
    <property type="project" value="TreeGrafter"/>
</dbReference>
<keyword evidence="7" id="KW-0807">Transducer</keyword>
<keyword evidence="6" id="KW-0564">Palmitate</keyword>
<dbReference type="GO" id="GO:0031683">
    <property type="term" value="F:G-protein beta/gamma-subunit complex binding"/>
    <property type="evidence" value="ECO:0007669"/>
    <property type="project" value="InterPro"/>
</dbReference>
<organism evidence="12">
    <name type="scientific">Bigelowiella natans</name>
    <name type="common">Pedinomonas minutissima</name>
    <name type="synonym">Chlorarachnion sp. (strain CCMP621)</name>
    <dbReference type="NCBI Taxonomy" id="227086"/>
    <lineage>
        <taxon>Eukaryota</taxon>
        <taxon>Sar</taxon>
        <taxon>Rhizaria</taxon>
        <taxon>Cercozoa</taxon>
        <taxon>Chlorarachniophyceae</taxon>
        <taxon>Bigelowiella</taxon>
    </lineage>
</organism>
<dbReference type="GO" id="GO:0046872">
    <property type="term" value="F:metal ion binding"/>
    <property type="evidence" value="ECO:0007669"/>
    <property type="project" value="UniProtKB-KW"/>
</dbReference>
<dbReference type="InterPro" id="IPR001019">
    <property type="entry name" value="Gprotein_alpha_su"/>
</dbReference>
<dbReference type="SMR" id="Q5YEV2"/>
<feature type="compositionally biased region" description="Basic and acidic residues" evidence="11">
    <location>
        <begin position="22"/>
        <end position="34"/>
    </location>
</feature>
<keyword evidence="1" id="KW-0519">Myristate</keyword>
<dbReference type="Gene3D" id="3.40.50.300">
    <property type="entry name" value="P-loop containing nucleotide triphosphate hydrolases"/>
    <property type="match status" value="1"/>
</dbReference>
<feature type="binding site" evidence="9">
    <location>
        <begin position="52"/>
        <end position="57"/>
    </location>
    <ligand>
        <name>GTP</name>
        <dbReference type="ChEBI" id="CHEBI:37565"/>
    </ligand>
</feature>
<dbReference type="Gene3D" id="1.10.400.10">
    <property type="entry name" value="GI Alpha 1, domain 2-like"/>
    <property type="match status" value="1"/>
</dbReference>
<dbReference type="SUPFAM" id="SSF47895">
    <property type="entry name" value="Transducin (alpha subunit), insertion domain"/>
    <property type="match status" value="1"/>
</dbReference>
<gene>
    <name evidence="12" type="primary">SCGOA</name>
</gene>
<keyword evidence="3 9" id="KW-0547">Nucleotide-binding</keyword>
<dbReference type="PRINTS" id="PR00318">
    <property type="entry name" value="GPROTEINA"/>
</dbReference>
<feature type="binding site" evidence="9">
    <location>
        <begin position="282"/>
        <end position="285"/>
    </location>
    <ligand>
        <name>GTP</name>
        <dbReference type="ChEBI" id="CHEBI:37565"/>
    </ligand>
</feature>
<evidence type="ECO:0000256" key="7">
    <source>
        <dbReference type="ARBA" id="ARBA00023224"/>
    </source>
</evidence>
<dbReference type="PANTHER" id="PTHR10218:SF302">
    <property type="entry name" value="GUANINE NUCLEOTIDE-BINDING PROTEIN ALPHA-5 SUBUNIT"/>
    <property type="match status" value="1"/>
</dbReference>
<evidence type="ECO:0000256" key="4">
    <source>
        <dbReference type="ARBA" id="ARBA00022842"/>
    </source>
</evidence>
<dbReference type="Pfam" id="PF00503">
    <property type="entry name" value="G-alpha"/>
    <property type="match status" value="1"/>
</dbReference>
<reference evidence="12" key="1">
    <citation type="journal article" date="2004" name="J. Eukaryot. Microbiol.">
        <title>Plastid-targeting peptides from the chlorarachniophyte Bigelowiella natans.</title>
        <authorList>
            <person name="Rogers M.B."/>
            <person name="Archibald J.M."/>
            <person name="Field M.A."/>
            <person name="Li C."/>
            <person name="Striepen B."/>
            <person name="Keeling P.J."/>
        </authorList>
    </citation>
    <scope>NUCLEOTIDE SEQUENCE</scope>
</reference>
<evidence type="ECO:0000256" key="8">
    <source>
        <dbReference type="ARBA" id="ARBA00023288"/>
    </source>
</evidence>
<dbReference type="CDD" id="cd00066">
    <property type="entry name" value="G-alpha"/>
    <property type="match status" value="1"/>
</dbReference>
<feature type="compositionally biased region" description="Polar residues" evidence="11">
    <location>
        <begin position="1"/>
        <end position="12"/>
    </location>
</feature>
<evidence type="ECO:0000256" key="5">
    <source>
        <dbReference type="ARBA" id="ARBA00023134"/>
    </source>
</evidence>
<accession>Q5YEV2</accession>
<feature type="binding site" evidence="9">
    <location>
        <begin position="213"/>
        <end position="217"/>
    </location>
    <ligand>
        <name>GTP</name>
        <dbReference type="ChEBI" id="CHEBI:37565"/>
    </ligand>
</feature>
<keyword evidence="5 9" id="KW-0342">GTP-binding</keyword>
<proteinExistence type="evidence at transcript level"/>
<dbReference type="FunFam" id="3.40.50.300:FF:003800">
    <property type="entry name" value="Guanine nucleotide-binding protein G(k) subunit alpha"/>
    <property type="match status" value="1"/>
</dbReference>
<dbReference type="SUPFAM" id="SSF52540">
    <property type="entry name" value="P-loop containing nucleoside triphosphate hydrolases"/>
    <property type="match status" value="1"/>
</dbReference>
<evidence type="ECO:0000256" key="1">
    <source>
        <dbReference type="ARBA" id="ARBA00022707"/>
    </source>
</evidence>
<dbReference type="PANTHER" id="PTHR10218">
    <property type="entry name" value="GTP-BINDING PROTEIN ALPHA SUBUNIT"/>
    <property type="match status" value="1"/>
</dbReference>
<dbReference type="InterPro" id="IPR011025">
    <property type="entry name" value="GproteinA_insert"/>
</dbReference>
<feature type="region of interest" description="Disordered" evidence="11">
    <location>
        <begin position="1"/>
        <end position="34"/>
    </location>
</feature>
<evidence type="ECO:0000256" key="3">
    <source>
        <dbReference type="ARBA" id="ARBA00022741"/>
    </source>
</evidence>
<evidence type="ECO:0000256" key="9">
    <source>
        <dbReference type="PIRSR" id="PIRSR601019-1"/>
    </source>
</evidence>
<dbReference type="EMBL" id="AY542969">
    <property type="protein sequence ID" value="AAT09061.1"/>
    <property type="molecule type" value="mRNA"/>
</dbReference>